<dbReference type="RefSeq" id="WP_091732272.1">
    <property type="nucleotide sequence ID" value="NZ_FNQE01000035.1"/>
</dbReference>
<proteinExistence type="predicted"/>
<dbReference type="EMBL" id="FNQE01000035">
    <property type="protein sequence ID" value="SDZ32156.1"/>
    <property type="molecule type" value="Genomic_DNA"/>
</dbReference>
<dbReference type="STRING" id="415015.SAMN05660462_02677"/>
<evidence type="ECO:0000313" key="2">
    <source>
        <dbReference type="EMBL" id="SDZ32156.1"/>
    </source>
</evidence>
<dbReference type="InterPro" id="IPR028979">
    <property type="entry name" value="Ser_kin/Pase_Hpr-like_N_sf"/>
</dbReference>
<dbReference type="AlphaFoldDB" id="A0A1H3S2D8"/>
<gene>
    <name evidence="2" type="ORF">SAMN05660462_02677</name>
</gene>
<protein>
    <submittedName>
        <fullName evidence="2">DRTGG domain-containing protein</fullName>
    </submittedName>
</protein>
<dbReference type="Pfam" id="PF07085">
    <property type="entry name" value="DRTGG"/>
    <property type="match status" value="1"/>
</dbReference>
<name>A0A1H3S2D8_9FIRM</name>
<feature type="domain" description="DRTGG" evidence="1">
    <location>
        <begin position="5"/>
        <end position="106"/>
    </location>
</feature>
<accession>A0A1H3S2D8</accession>
<sequence length="110" mass="12064">MKLLEIVDKLELEIVAGFNTDDKCAEGVYIGDLLSVVMSKAKQNHIWITIQTHINIIAVATLVDLAGIIVVEDMEIDKDTIDKANEVGIPLIKSSLSAYQLACKLREIGL</sequence>
<evidence type="ECO:0000259" key="1">
    <source>
        <dbReference type="Pfam" id="PF07085"/>
    </source>
</evidence>
<evidence type="ECO:0000313" key="3">
    <source>
        <dbReference type="Proteomes" id="UP000198625"/>
    </source>
</evidence>
<dbReference type="InterPro" id="IPR010766">
    <property type="entry name" value="DRTGG"/>
</dbReference>
<dbReference type="OrthoDB" id="9800356at2"/>
<reference evidence="2 3" key="1">
    <citation type="submission" date="2016-10" db="EMBL/GenBank/DDBJ databases">
        <authorList>
            <person name="de Groot N.N."/>
        </authorList>
    </citation>
    <scope>NUCLEOTIDE SEQUENCE [LARGE SCALE GENOMIC DNA]</scope>
    <source>
        <strain evidence="2 3">DSM 21650</strain>
    </source>
</reference>
<organism evidence="2 3">
    <name type="scientific">Proteiniborus ethanoligenes</name>
    <dbReference type="NCBI Taxonomy" id="415015"/>
    <lineage>
        <taxon>Bacteria</taxon>
        <taxon>Bacillati</taxon>
        <taxon>Bacillota</taxon>
        <taxon>Clostridia</taxon>
        <taxon>Eubacteriales</taxon>
        <taxon>Proteiniborus</taxon>
    </lineage>
</organism>
<dbReference type="Proteomes" id="UP000198625">
    <property type="component" value="Unassembled WGS sequence"/>
</dbReference>
<dbReference type="SUPFAM" id="SSF75138">
    <property type="entry name" value="HprK N-terminal domain-like"/>
    <property type="match status" value="1"/>
</dbReference>
<dbReference type="Gene3D" id="3.40.1390.20">
    <property type="entry name" value="HprK N-terminal domain-like"/>
    <property type="match status" value="1"/>
</dbReference>
<keyword evidence="3" id="KW-1185">Reference proteome</keyword>